<dbReference type="InterPro" id="IPR007922">
    <property type="entry name" value="DciA-like"/>
</dbReference>
<organism evidence="1 2">
    <name type="scientific">Candidatus Nitrosoglobus terrae</name>
    <dbReference type="NCBI Taxonomy" id="1630141"/>
    <lineage>
        <taxon>Bacteria</taxon>
        <taxon>Pseudomonadati</taxon>
        <taxon>Pseudomonadota</taxon>
        <taxon>Gammaproteobacteria</taxon>
        <taxon>Chromatiales</taxon>
        <taxon>Chromatiaceae</taxon>
        <taxon>Candidatus Nitrosoglobus</taxon>
    </lineage>
</organism>
<gene>
    <name evidence="1" type="ORF">TAO_0234</name>
</gene>
<dbReference type="Pfam" id="PF05258">
    <property type="entry name" value="DciA"/>
    <property type="match status" value="1"/>
</dbReference>
<protein>
    <submittedName>
        <fullName evidence="1">Hypothetical conserved protein</fullName>
    </submittedName>
</protein>
<name>A0A1Q2SKF9_9GAMM</name>
<keyword evidence="2" id="KW-1185">Reference proteome</keyword>
<evidence type="ECO:0000313" key="1">
    <source>
        <dbReference type="EMBL" id="BAW79604.1"/>
    </source>
</evidence>
<evidence type="ECO:0000313" key="2">
    <source>
        <dbReference type="Proteomes" id="UP000243679"/>
    </source>
</evidence>
<dbReference type="Proteomes" id="UP000243679">
    <property type="component" value="Chromosome"/>
</dbReference>
<dbReference type="AlphaFoldDB" id="A0A1Q2SKF9"/>
<proteinExistence type="predicted"/>
<accession>A0A1Q2SKF9</accession>
<dbReference type="EMBL" id="AP014836">
    <property type="protein sequence ID" value="BAW79604.1"/>
    <property type="molecule type" value="Genomic_DNA"/>
</dbReference>
<sequence length="165" mass="18907">MFIILILTVNLRIKYIIMQAIQLILLNNTKNNFRCLITRAKFLQQLTIEVCHQLPDILAPYCLVANIRNNQLLILHTNTTARASLLRYHGPNIIKHLQKHPELSNLHKATIHVRSLPFLSDLPQQQRTLISQKNAALLRNVASGFKDASLQSAFLRLARRANPYS</sequence>
<reference evidence="1 2" key="1">
    <citation type="journal article" date="2017" name="ISME J.">
        <title>An acid-tolerant ammonia-oxidizing ?-proteobacterium from soil.</title>
        <authorList>
            <person name="Hayatsu M."/>
            <person name="Tago K."/>
            <person name="Uchiyama I."/>
            <person name="Toyoda A."/>
            <person name="Wang Y."/>
            <person name="Shimomura Y."/>
            <person name="Okubo T."/>
            <person name="Kurisu F."/>
            <person name="Hirono Y."/>
            <person name="Nonaka K."/>
            <person name="Akiyama H."/>
            <person name="Itoh T."/>
            <person name="Takami H."/>
        </authorList>
    </citation>
    <scope>NUCLEOTIDE SEQUENCE [LARGE SCALE GENOMIC DNA]</scope>
    <source>
        <strain evidence="1 2">TAO100</strain>
    </source>
</reference>
<dbReference type="KEGG" id="ntt:TAO_0234"/>